<feature type="compositionally biased region" description="Acidic residues" evidence="24">
    <location>
        <begin position="1374"/>
        <end position="1383"/>
    </location>
</feature>
<dbReference type="GO" id="GO:0016320">
    <property type="term" value="P:endoplasmic reticulum membrane fusion"/>
    <property type="evidence" value="ECO:0007669"/>
    <property type="project" value="TreeGrafter"/>
</dbReference>
<sequence length="1383" mass="152486">MLPRSKSRETYRVLSGHCPDQNCRAKLFFPAWDSSIECTDCGQRHQQSAIQNVEEVTNPDVALHNMLRNVLLSNTKPKKGADTVRVLGLSNYQCKLLSPLLTHYGMDKQSGKAKRLRDMNQPDTFDCVLLGDRAFQIAPEHVEIVGYGRDRSGSMQYLHDTLDAMKKVNDKEERLIPIHADGDGHCLVHAISRALVGRELFWHALRENLKAHFIKNLDQYKALFHDFIDSSEWDDIIEECDPDFTPRDGEPLGLRNIHVFGLANVLHRPIILLDSLEGLQSSADYSGTFVPGLIPPEKCKGKDGTLNKPLCLAWSSSGRNHYISLVGIRGRPLCKLPMWLIPKLWGVPQDLLTKYVEFDSEQRCAIGGSRSLPETYIQRLARAMEDVFMEKYQVHPSVVSDMHHYVFKRTGVVGVQPEVVTEATQSAIRNERLYRCLTCDAVMEYSVGSDLLKRGGALYQLAVRTHGKLQVGKNYHFPLQSLICKYDPVKDILVPDMKMSRLTTCSWCQGTSVRLVCPDGSVVYLNGDRTHTSAENSQCGCGFKHYWDGKEYDNLPELIPVTLEWGGKTIQEKVYWFQYETDTSLNSNVYEVATALVHKHFPGEFGSERLVKCVVDVILQQTAKKEVYKPVSLEGMPGHEREGEPRQQEALDPSSPSKIILTGHKHKTIHKEELTMSEAERMVQRKITDKAAHEQKKKSDEMAKRRAEKELKQLKQQQAAAHQPPKPVAKVGPMVTVPPPRPSTPPTEKKVRVTTSEGKQVMLTLAIATTFQELQARIASELGVPGDRQRIRYGFPPRPLAPPKPGMEGEPVPLQHGDKVTVDILPPPTGEGEGQEEGAGAAAKGIPMATAGSPRRVQGMEASGASASQDPESALRDQLMNVLDQQLESNASSIDLQISSLTALAMLSGKDLWNFVQTMPQLFSREGVFTKKVEQDLGLSDGKHCTLPSFPGKTFMFNGQAGRLELCLEPQGHFPIGPGIDDVIAQNKQTREAYDPKAFRQVKEALHVGGSGVIVSKSEALKVRAFAGKGQTLGGTSQPQPSTSTATDVPASATDIIPDVVQSLGSTEGAVLPPPPVDAKAPVAMEEDDYYLVESGEEDEGEEETSDKGEDSLSTMKKAPGVTVIGSGATAAAMTTEQEALMAKFASTASAALQAEQEVKEQEKEIKDSDGFRKVEIVIEESKELAVAMETDRQEATGDDGKLNQLEEHSENVPDEVPQVSETSDEHKPKTTEATEFASMDRSSTEEKMGEVEQVQEQKVVLEVQDTLRGTEVNNTREKVAVVEAARTESETEMMDTTAAENTERGAGDELTSSPENVALDMPTEDVHKSEAESEVTEARDTENQKEPEKKDSPMEVEPAKQAVLSGDGREEKEDAGEAMDSS</sequence>
<feature type="region of interest" description="Disordered" evidence="24">
    <location>
        <begin position="630"/>
        <end position="659"/>
    </location>
</feature>
<keyword evidence="10" id="KW-0227">DNA damage</keyword>
<dbReference type="EC" id="3.4.19.12" evidence="6"/>
<dbReference type="PANTHER" id="PTHR14843">
    <property type="entry name" value="DEUBIQUITINATING PROTEIN VCIP135"/>
    <property type="match status" value="1"/>
</dbReference>
<feature type="compositionally biased region" description="Basic and acidic residues" evidence="24">
    <location>
        <begin position="1325"/>
        <end position="1354"/>
    </location>
</feature>
<evidence type="ECO:0000256" key="5">
    <source>
        <dbReference type="ARBA" id="ARBA00004496"/>
    </source>
</evidence>
<evidence type="ECO:0000256" key="8">
    <source>
        <dbReference type="ARBA" id="ARBA00022553"/>
    </source>
</evidence>
<evidence type="ECO:0000256" key="21">
    <source>
        <dbReference type="ARBA" id="ARBA00071253"/>
    </source>
</evidence>
<dbReference type="InterPro" id="IPR039087">
    <property type="entry name" value="VCPIP1"/>
</dbReference>
<dbReference type="InterPro" id="IPR003323">
    <property type="entry name" value="OTU_dom"/>
</dbReference>
<keyword evidence="16" id="KW-0333">Golgi apparatus</keyword>
<evidence type="ECO:0000256" key="11">
    <source>
        <dbReference type="ARBA" id="ARBA00022786"/>
    </source>
</evidence>
<feature type="compositionally biased region" description="Low complexity" evidence="24">
    <location>
        <begin position="714"/>
        <end position="735"/>
    </location>
</feature>
<keyword evidence="13" id="KW-0788">Thiol protease</keyword>
<keyword evidence="17" id="KW-0234">DNA repair</keyword>
<dbReference type="GO" id="GO:0006508">
    <property type="term" value="P:proteolysis"/>
    <property type="evidence" value="ECO:0007669"/>
    <property type="project" value="UniProtKB-KW"/>
</dbReference>
<dbReference type="SUPFAM" id="SSF54236">
    <property type="entry name" value="Ubiquitin-like"/>
    <property type="match status" value="1"/>
</dbReference>
<feature type="compositionally biased region" description="Pro residues" evidence="24">
    <location>
        <begin position="736"/>
        <end position="745"/>
    </location>
</feature>
<evidence type="ECO:0000256" key="10">
    <source>
        <dbReference type="ARBA" id="ARBA00022763"/>
    </source>
</evidence>
<evidence type="ECO:0000259" key="25">
    <source>
        <dbReference type="PROSITE" id="PS50053"/>
    </source>
</evidence>
<dbReference type="InterPro" id="IPR029071">
    <property type="entry name" value="Ubiquitin-like_domsf"/>
</dbReference>
<evidence type="ECO:0000256" key="14">
    <source>
        <dbReference type="ARBA" id="ARBA00022824"/>
    </source>
</evidence>
<comment type="subunit">
    <text evidence="20">Binds VCP and the ternary complex containing STX5A, NSFL1C and VCP.</text>
</comment>
<dbReference type="GO" id="GO:0006281">
    <property type="term" value="P:DNA repair"/>
    <property type="evidence" value="ECO:0007669"/>
    <property type="project" value="UniProtKB-KW"/>
</dbReference>
<evidence type="ECO:0000256" key="19">
    <source>
        <dbReference type="ARBA" id="ARBA00057273"/>
    </source>
</evidence>
<evidence type="ECO:0000256" key="6">
    <source>
        <dbReference type="ARBA" id="ARBA00012759"/>
    </source>
</evidence>
<keyword evidence="11" id="KW-0833">Ubl conjugation pathway</keyword>
<keyword evidence="27" id="KW-1185">Reference proteome</keyword>
<dbReference type="GO" id="GO:0035871">
    <property type="term" value="P:protein K11-linked deubiquitination"/>
    <property type="evidence" value="ECO:0007669"/>
    <property type="project" value="TreeGrafter"/>
</dbReference>
<evidence type="ECO:0000313" key="28">
    <source>
        <dbReference type="RefSeq" id="XP_019638890.1"/>
    </source>
</evidence>
<feature type="compositionally biased region" description="Basic and acidic residues" evidence="24">
    <location>
        <begin position="1190"/>
        <end position="1212"/>
    </location>
</feature>
<dbReference type="GO" id="GO:0005795">
    <property type="term" value="C:Golgi stack"/>
    <property type="evidence" value="ECO:0007669"/>
    <property type="project" value="UniProtKB-SubCell"/>
</dbReference>
<feature type="region of interest" description="Disordered" evidence="24">
    <location>
        <begin position="1190"/>
        <end position="1256"/>
    </location>
</feature>
<dbReference type="Gene3D" id="3.10.20.90">
    <property type="entry name" value="Phosphatidylinositol 3-kinase Catalytic Subunit, Chain A, domain 1"/>
    <property type="match status" value="1"/>
</dbReference>
<dbReference type="InterPro" id="IPR000626">
    <property type="entry name" value="Ubiquitin-like_dom"/>
</dbReference>
<dbReference type="RefSeq" id="XP_019638890.1">
    <property type="nucleotide sequence ID" value="XM_019783331.1"/>
</dbReference>
<keyword evidence="9" id="KW-0645">Protease</keyword>
<dbReference type="GO" id="GO:0016567">
    <property type="term" value="P:protein ubiquitination"/>
    <property type="evidence" value="ECO:0007669"/>
    <property type="project" value="InterPro"/>
</dbReference>
<dbReference type="FunFam" id="3.90.70.80:FF:000004">
    <property type="entry name" value="deubiquitinating protein VCIP135 isoform X2"/>
    <property type="match status" value="1"/>
</dbReference>
<gene>
    <name evidence="28" type="primary">LOC109480933</name>
</gene>
<dbReference type="FunFam" id="3.10.20.90:FF:000146">
    <property type="entry name" value="deubiquitinating protein VCIP135 isoform X1"/>
    <property type="match status" value="1"/>
</dbReference>
<evidence type="ECO:0000256" key="4">
    <source>
        <dbReference type="ARBA" id="ARBA00004348"/>
    </source>
</evidence>
<keyword evidence="8" id="KW-0597">Phosphoprotein</keyword>
<evidence type="ECO:0000256" key="9">
    <source>
        <dbReference type="ARBA" id="ARBA00022670"/>
    </source>
</evidence>
<evidence type="ECO:0000256" key="22">
    <source>
        <dbReference type="ARBA" id="ARBA00081555"/>
    </source>
</evidence>
<feature type="domain" description="Ubiquitin-like" evidence="25">
    <location>
        <begin position="749"/>
        <end position="794"/>
    </location>
</feature>
<feature type="region of interest" description="Disordered" evidence="24">
    <location>
        <begin position="686"/>
        <end position="754"/>
    </location>
</feature>
<evidence type="ECO:0000313" key="27">
    <source>
        <dbReference type="Proteomes" id="UP000515135"/>
    </source>
</evidence>
<dbReference type="GO" id="GO:0090168">
    <property type="term" value="P:Golgi reassembly"/>
    <property type="evidence" value="ECO:0007669"/>
    <property type="project" value="TreeGrafter"/>
</dbReference>
<evidence type="ECO:0000256" key="2">
    <source>
        <dbReference type="ARBA" id="ARBA00004123"/>
    </source>
</evidence>
<comment type="function">
    <text evidence="19">Deubiquitinating enzyme involved in DNA repair and reassembly of the Golgi apparatus and the endoplasmic reticulum following mitosis. Necessary for VCP-mediated reassembly of Golgi stacks after mitosis. Plays a role in VCP-mediated formation of transitional endoplasmic reticulum (tER). Mediates dissociation of the ternary complex containing STX5A, NSFL1C and VCP. Also involved in DNA repair following phosphorylation by ATM or ATR: acts by catalyzing deubiquitination of SPRTN, thereby promoting SPRTN recruitment to chromatin and subsequent proteolytic cleavage of covalent DNA-protein cross-links (DPCs). Hydrolyzes 'Lys-11'- and 'Lys-48'-linked polyubiquitin chains.</text>
</comment>
<name>A0A6P4ZC28_BRABE</name>
<dbReference type="CDD" id="cd22769">
    <property type="entry name" value="OTU_VCIP135"/>
    <property type="match status" value="1"/>
</dbReference>
<dbReference type="Pfam" id="PF21403">
    <property type="entry name" value="OTU1_UBXL"/>
    <property type="match status" value="1"/>
</dbReference>
<dbReference type="Pfam" id="PF02338">
    <property type="entry name" value="OTU"/>
    <property type="match status" value="1"/>
</dbReference>
<evidence type="ECO:0000256" key="13">
    <source>
        <dbReference type="ARBA" id="ARBA00022807"/>
    </source>
</evidence>
<dbReference type="PROSITE" id="PS50053">
    <property type="entry name" value="UBIQUITIN_2"/>
    <property type="match status" value="1"/>
</dbReference>
<evidence type="ECO:0000256" key="15">
    <source>
        <dbReference type="ARBA" id="ARBA00022990"/>
    </source>
</evidence>
<evidence type="ECO:0000256" key="3">
    <source>
        <dbReference type="ARBA" id="ARBA00004240"/>
    </source>
</evidence>
<dbReference type="PROSITE" id="PS50802">
    <property type="entry name" value="OTU"/>
    <property type="match status" value="1"/>
</dbReference>
<organism evidence="27 28">
    <name type="scientific">Branchiostoma belcheri</name>
    <name type="common">Amphioxus</name>
    <dbReference type="NCBI Taxonomy" id="7741"/>
    <lineage>
        <taxon>Eukaryota</taxon>
        <taxon>Metazoa</taxon>
        <taxon>Chordata</taxon>
        <taxon>Cephalochordata</taxon>
        <taxon>Leptocardii</taxon>
        <taxon>Amphioxiformes</taxon>
        <taxon>Branchiostomatidae</taxon>
        <taxon>Branchiostoma</taxon>
    </lineage>
</organism>
<evidence type="ECO:0000256" key="20">
    <source>
        <dbReference type="ARBA" id="ARBA00063733"/>
    </source>
</evidence>
<keyword evidence="7" id="KW-0963">Cytoplasm</keyword>
<feature type="region of interest" description="Disordered" evidence="24">
    <location>
        <begin position="1030"/>
        <end position="1051"/>
    </location>
</feature>
<dbReference type="Pfam" id="PF19437">
    <property type="entry name" value="VCIP135_N"/>
    <property type="match status" value="1"/>
</dbReference>
<feature type="compositionally biased region" description="Acidic residues" evidence="24">
    <location>
        <begin position="1094"/>
        <end position="1105"/>
    </location>
</feature>
<dbReference type="OrthoDB" id="10012024at2759"/>
<dbReference type="InterPro" id="IPR048857">
    <property type="entry name" value="OTU1_Ubl"/>
</dbReference>
<dbReference type="CDD" id="cd17059">
    <property type="entry name" value="Ubl_OTU1"/>
    <property type="match status" value="1"/>
</dbReference>
<comment type="subcellular location">
    <subcellularLocation>
        <location evidence="5">Cytoplasm</location>
    </subcellularLocation>
    <subcellularLocation>
        <location evidence="3">Endoplasmic reticulum</location>
    </subcellularLocation>
    <subcellularLocation>
        <location evidence="4">Golgi apparatus</location>
        <location evidence="4">Golgi stack</location>
    </subcellularLocation>
    <subcellularLocation>
        <location evidence="2">Nucleus</location>
    </subcellularLocation>
</comment>
<dbReference type="GeneID" id="109480933"/>
<protein>
    <recommendedName>
        <fullName evidence="21">Deubiquitinating protein VCPIP1</fullName>
        <ecNumber evidence="6">3.4.19.12</ecNumber>
    </recommendedName>
    <alternativeName>
        <fullName evidence="22">Valosin-containing protein p97/p47 complex-interacting protein 1</fullName>
    </alternativeName>
    <alternativeName>
        <fullName evidence="23">Valosin-containing protein p97/p47 complex-interacting protein p135</fullName>
    </alternativeName>
</protein>
<evidence type="ECO:0000256" key="1">
    <source>
        <dbReference type="ARBA" id="ARBA00000707"/>
    </source>
</evidence>
<dbReference type="GO" id="GO:0071108">
    <property type="term" value="P:protein K48-linked deubiquitination"/>
    <property type="evidence" value="ECO:0007669"/>
    <property type="project" value="TreeGrafter"/>
</dbReference>
<dbReference type="InterPro" id="IPR045827">
    <property type="entry name" value="VCPIP1_N"/>
</dbReference>
<evidence type="ECO:0000256" key="24">
    <source>
        <dbReference type="SAM" id="MobiDB-lite"/>
    </source>
</evidence>
<keyword evidence="14" id="KW-0256">Endoplasmic reticulum</keyword>
<dbReference type="Gene3D" id="3.90.70.80">
    <property type="match status" value="1"/>
</dbReference>
<evidence type="ECO:0000256" key="23">
    <source>
        <dbReference type="ARBA" id="ARBA00083298"/>
    </source>
</evidence>
<feature type="compositionally biased region" description="Low complexity" evidence="24">
    <location>
        <begin position="1034"/>
        <end position="1045"/>
    </location>
</feature>
<evidence type="ECO:0000256" key="16">
    <source>
        <dbReference type="ARBA" id="ARBA00023034"/>
    </source>
</evidence>
<reference evidence="28" key="1">
    <citation type="submission" date="2025-08" db="UniProtKB">
        <authorList>
            <consortium name="RefSeq"/>
        </authorList>
    </citation>
    <scope>IDENTIFICATION</scope>
    <source>
        <tissue evidence="28">Gonad</tissue>
    </source>
</reference>
<evidence type="ECO:0000256" key="17">
    <source>
        <dbReference type="ARBA" id="ARBA00023204"/>
    </source>
</evidence>
<feature type="compositionally biased region" description="Basic and acidic residues" evidence="24">
    <location>
        <begin position="637"/>
        <end position="649"/>
    </location>
</feature>
<feature type="region of interest" description="Disordered" evidence="24">
    <location>
        <begin position="1094"/>
        <end position="1119"/>
    </location>
</feature>
<dbReference type="GO" id="GO:0005634">
    <property type="term" value="C:nucleus"/>
    <property type="evidence" value="ECO:0007669"/>
    <property type="project" value="UniProtKB-SubCell"/>
</dbReference>
<evidence type="ECO:0000256" key="18">
    <source>
        <dbReference type="ARBA" id="ARBA00023242"/>
    </source>
</evidence>
<dbReference type="GO" id="GO:0004843">
    <property type="term" value="F:cysteine-type deubiquitinase activity"/>
    <property type="evidence" value="ECO:0007669"/>
    <property type="project" value="UniProtKB-EC"/>
</dbReference>
<accession>A0A6P4ZC28</accession>
<feature type="region of interest" description="Disordered" evidence="24">
    <location>
        <begin position="1285"/>
        <end position="1383"/>
    </location>
</feature>
<keyword evidence="15" id="KW-0007">Acetylation</keyword>
<dbReference type="GO" id="GO:0005783">
    <property type="term" value="C:endoplasmic reticulum"/>
    <property type="evidence" value="ECO:0007669"/>
    <property type="project" value="UniProtKB-SubCell"/>
</dbReference>
<evidence type="ECO:0000256" key="12">
    <source>
        <dbReference type="ARBA" id="ARBA00022801"/>
    </source>
</evidence>
<feature type="domain" description="OTU" evidence="26">
    <location>
        <begin position="175"/>
        <end position="328"/>
    </location>
</feature>
<dbReference type="KEGG" id="bbel:109480933"/>
<evidence type="ECO:0000256" key="7">
    <source>
        <dbReference type="ARBA" id="ARBA00022490"/>
    </source>
</evidence>
<evidence type="ECO:0000259" key="26">
    <source>
        <dbReference type="PROSITE" id="PS50802"/>
    </source>
</evidence>
<dbReference type="PANTHER" id="PTHR14843:SF2">
    <property type="entry name" value="DEUBIQUITINATING PROTEIN VCPIP1"/>
    <property type="match status" value="1"/>
</dbReference>
<feature type="compositionally biased region" description="Basic and acidic residues" evidence="24">
    <location>
        <begin position="1224"/>
        <end position="1233"/>
    </location>
</feature>
<keyword evidence="12" id="KW-0378">Hydrolase</keyword>
<comment type="catalytic activity">
    <reaction evidence="1">
        <text>Thiol-dependent hydrolysis of ester, thioester, amide, peptide and isopeptide bonds formed by the C-terminal Gly of ubiquitin (a 76-residue protein attached to proteins as an intracellular targeting signal).</text>
        <dbReference type="EC" id="3.4.19.12"/>
    </reaction>
</comment>
<feature type="compositionally biased region" description="Basic and acidic residues" evidence="24">
    <location>
        <begin position="686"/>
        <end position="713"/>
    </location>
</feature>
<proteinExistence type="predicted"/>
<dbReference type="Proteomes" id="UP000515135">
    <property type="component" value="Unplaced"/>
</dbReference>
<keyword evidence="18" id="KW-0539">Nucleus</keyword>